<keyword evidence="3" id="KW-0472">Membrane</keyword>
<evidence type="ECO:0000313" key="4">
    <source>
        <dbReference type="EMBL" id="CDS12531.1"/>
    </source>
</evidence>
<feature type="region of interest" description="Disordered" evidence="2">
    <location>
        <begin position="1"/>
        <end position="20"/>
    </location>
</feature>
<feature type="region of interest" description="Disordered" evidence="2">
    <location>
        <begin position="282"/>
        <end position="306"/>
    </location>
</feature>
<feature type="compositionally biased region" description="Polar residues" evidence="2">
    <location>
        <begin position="1445"/>
        <end position="1462"/>
    </location>
</feature>
<gene>
    <name evidence="4" type="ORF">LRAMOSA04725</name>
</gene>
<dbReference type="OrthoDB" id="2283162at2759"/>
<name>A0A077WY57_9FUNG</name>
<dbReference type="EMBL" id="LK023357">
    <property type="protein sequence ID" value="CDS12531.1"/>
    <property type="molecule type" value="Genomic_DNA"/>
</dbReference>
<feature type="transmembrane region" description="Helical" evidence="3">
    <location>
        <begin position="59"/>
        <end position="80"/>
    </location>
</feature>
<dbReference type="GO" id="GO:0005509">
    <property type="term" value="F:calcium ion binding"/>
    <property type="evidence" value="ECO:0007669"/>
    <property type="project" value="TreeGrafter"/>
</dbReference>
<feature type="compositionally biased region" description="Low complexity" evidence="2">
    <location>
        <begin position="288"/>
        <end position="300"/>
    </location>
</feature>
<feature type="region of interest" description="Disordered" evidence="2">
    <location>
        <begin position="1421"/>
        <end position="1470"/>
    </location>
</feature>
<feature type="compositionally biased region" description="Basic and acidic residues" evidence="2">
    <location>
        <begin position="1422"/>
        <end position="1434"/>
    </location>
</feature>
<keyword evidence="3" id="KW-0812">Transmembrane</keyword>
<dbReference type="PANTHER" id="PTHR31495">
    <property type="entry name" value="PEROXYGENASE 3-RELATED"/>
    <property type="match status" value="1"/>
</dbReference>
<evidence type="ECO:0000256" key="1">
    <source>
        <dbReference type="ARBA" id="ARBA00006765"/>
    </source>
</evidence>
<accession>A0A077WY57</accession>
<protein>
    <submittedName>
        <fullName evidence="4">Uncharacterized protein</fullName>
    </submittedName>
</protein>
<comment type="similarity">
    <text evidence="1">Belongs to the caleosin family.</text>
</comment>
<keyword evidence="3" id="KW-1133">Transmembrane helix</keyword>
<proteinExistence type="inferred from homology"/>
<evidence type="ECO:0000256" key="2">
    <source>
        <dbReference type="SAM" id="MobiDB-lite"/>
    </source>
</evidence>
<dbReference type="Pfam" id="PF05042">
    <property type="entry name" value="Caleosin"/>
    <property type="match status" value="1"/>
</dbReference>
<feature type="region of interest" description="Disordered" evidence="2">
    <location>
        <begin position="337"/>
        <end position="356"/>
    </location>
</feature>
<dbReference type="PANTHER" id="PTHR31495:SF0">
    <property type="entry name" value="BINDING PROTEIN CALEOSIN, PUTATIVE (AFU_ORTHOLOGUE AFUA_5G13750)-RELATED"/>
    <property type="match status" value="1"/>
</dbReference>
<evidence type="ECO:0000256" key="3">
    <source>
        <dbReference type="SAM" id="Phobius"/>
    </source>
</evidence>
<sequence>MSPITGVAERSQQSRTTAVDRRSSLETQNVAFRRHTRFWDRTNKGYITPIDTATGFMNLGYSVFFSLTFGTFFSVLIAYATHTSWIPDPRCRINVNNLARSKRRRAKRSSLYDEYGNFEVDSFDQLFDKYAQWDLSGNSITLSEVLQMASEQGSYGVSPTAWSRAVVEWCALYLLIGRGGAFQKDDIRAAFDGSLFFKLKETRRPTIKGAPTSSNTTRSAIHPTDFARMLPQSAVRTLEKQLNAALDTLPRSTLSMIESRFHSWVPGDDVMQQHSRMVEWGDDELGGSSSSNVSSPSLASTRRRSTLHEQHLTGTKYFSLDNQSFALTGVQGYHGTTSSYTSDESDSVSTPSTETSTLPTVMLSGLCPDGMDYYRDTPIKDWIGDNTLSGVARSAQEALPPTPSPNMMQPNRKVDLMADLHDNDDDSHLMEPTILSGVIAEKSDHGSSMGSLSIVMFPSETTSQSKYVLSPLSNFLRQHEEESTVTDRLMDTKFGLTGVKYDEAYINQSAMIEPVTLSGLLRHDTSDNTTSILSSTVEDNKQSAMILEPVTLSGLRADDDDTRTSFVEAPVDMDHPKTAVQMEPISLTGVRSSYDEGFSFFVQEPSTNFALEKREMMSLEPVKLTGLATNTIAKEFSPFVQEPEEDSVFDKEREMDIKPVTLSGLRQQVDSFTPFVQEPKDDIKNKSTKVAEDIEPVALSGLRVDDGSFASFVEEPTNNNVHKTNVVDMEPVQLSGLRSDDTFIQEPIKDDEESASSLQLKDDKPTAVALSGLREIVEFSSFVQERADYEPKAPAYDLAPVDMSCLRTGLGTEYLGFVDTPADYEPKTPVDLVPVTISCLRTGPVTEHAGFVDEPLDYQPKTPVTDLDQVHLSCLRDDETYASFVEAPLDLEKEPVDLDACAKPVPLSCLRADIGYASFVDENIANTIEKEPINLDECAKPVPMHCLRTDAGYAEFVNAAGYERDIEPVTLEVPEFQSLRTQDSEYLGFVKEPSDYKKAVHVPLEPPSTSFLQSDMEHLGFVKTPTIEPKHYDMESLGQQMDHLALSGLSKEENVEMTTSDMKIQSTGDAMRQILLSGLQQESVEEKMMETLPTVQLPWEESDMPMMKFVPEKISLTGMSQQQQINVPLKNWLNIGNLVGVTADKEVSLYEAPVDIPKEDVEQPVDLEQFRCAFPLPGVISDSQLTLKNWLNIGSLPGTVGSAVSLYESPASTMPEDYIQPSEDMDDGRSPMLGMINSDDKVLKNWLNTGALPGTLADDLLYEHPVDVKDEPPKLKKSELKQLRKPVPLPGIKNDDNVHLKNWLNTSALPGIRTTESSRFIYDNPGDDIPIDFIQVQEDMQQELTSLSGTIADVPKTPLKNWLSIDGLPGIQKDDTMIRLYEEAHELDPADYIEPTSSDMEGDVKLTGVLDHDNIISEEEDAAARRSSMEDTVKTDFQSEDEHSIATSETSHGPSPLLTSPKNKQHLSSEEWSAMAEIIEQKEE</sequence>
<dbReference type="GO" id="GO:0004497">
    <property type="term" value="F:monooxygenase activity"/>
    <property type="evidence" value="ECO:0007669"/>
    <property type="project" value="TreeGrafter"/>
</dbReference>
<dbReference type="InterPro" id="IPR007736">
    <property type="entry name" value="Caleosin-related"/>
</dbReference>
<organism evidence="4">
    <name type="scientific">Lichtheimia ramosa</name>
    <dbReference type="NCBI Taxonomy" id="688394"/>
    <lineage>
        <taxon>Eukaryota</taxon>
        <taxon>Fungi</taxon>
        <taxon>Fungi incertae sedis</taxon>
        <taxon>Mucoromycota</taxon>
        <taxon>Mucoromycotina</taxon>
        <taxon>Mucoromycetes</taxon>
        <taxon>Mucorales</taxon>
        <taxon>Lichtheimiaceae</taxon>
        <taxon>Lichtheimia</taxon>
    </lineage>
</organism>
<reference evidence="4" key="1">
    <citation type="journal article" date="2014" name="Genome Announc.">
        <title>De novo whole-genome sequence and genome annotation of Lichtheimia ramosa.</title>
        <authorList>
            <person name="Linde J."/>
            <person name="Schwartze V."/>
            <person name="Binder U."/>
            <person name="Lass-Florl C."/>
            <person name="Voigt K."/>
            <person name="Horn F."/>
        </authorList>
    </citation>
    <scope>NUCLEOTIDE SEQUENCE</scope>
    <source>
        <strain evidence="4">JMRC FSU:6197</strain>
    </source>
</reference>